<feature type="transmembrane region" description="Helical" evidence="1">
    <location>
        <begin position="196"/>
        <end position="216"/>
    </location>
</feature>
<dbReference type="Proteomes" id="UP001315001">
    <property type="component" value="Unassembled WGS sequence"/>
</dbReference>
<evidence type="ECO:0000256" key="1">
    <source>
        <dbReference type="SAM" id="Phobius"/>
    </source>
</evidence>
<reference evidence="2 3" key="1">
    <citation type="submission" date="2021-02" db="EMBL/GenBank/DDBJ databases">
        <title>Lactate utilizing bacteria of the human gut.</title>
        <authorList>
            <person name="Sheridan P.O."/>
        </authorList>
    </citation>
    <scope>NUCLEOTIDE SEQUENCE [LARGE SCALE GENOMIC DNA]</scope>
    <source>
        <strain evidence="2 3">HTF-83D</strain>
    </source>
</reference>
<gene>
    <name evidence="2" type="ORF">JYQ75_09210</name>
</gene>
<evidence type="ECO:0000313" key="3">
    <source>
        <dbReference type="Proteomes" id="UP001315001"/>
    </source>
</evidence>
<comment type="caution">
    <text evidence="2">The sequence shown here is derived from an EMBL/GenBank/DDBJ whole genome shotgun (WGS) entry which is preliminary data.</text>
</comment>
<name>A0ABS3ZJS8_9FIRM</name>
<evidence type="ECO:0008006" key="4">
    <source>
        <dbReference type="Google" id="ProtNLM"/>
    </source>
</evidence>
<keyword evidence="1" id="KW-1133">Transmembrane helix</keyword>
<accession>A0ABS3ZJS8</accession>
<feature type="transmembrane region" description="Helical" evidence="1">
    <location>
        <begin position="42"/>
        <end position="74"/>
    </location>
</feature>
<feature type="transmembrane region" description="Helical" evidence="1">
    <location>
        <begin position="12"/>
        <end position="30"/>
    </location>
</feature>
<dbReference type="EMBL" id="JAFIQO010000118">
    <property type="protein sequence ID" value="MBP0057570.1"/>
    <property type="molecule type" value="Genomic_DNA"/>
</dbReference>
<feature type="transmembrane region" description="Helical" evidence="1">
    <location>
        <begin position="170"/>
        <end position="189"/>
    </location>
</feature>
<keyword evidence="1" id="KW-0812">Transmembrane</keyword>
<feature type="transmembrane region" description="Helical" evidence="1">
    <location>
        <begin position="131"/>
        <end position="150"/>
    </location>
</feature>
<organism evidence="2 3">
    <name type="scientific">Anaerobutyricum soehngenii</name>
    <dbReference type="NCBI Taxonomy" id="105843"/>
    <lineage>
        <taxon>Bacteria</taxon>
        <taxon>Bacillati</taxon>
        <taxon>Bacillota</taxon>
        <taxon>Clostridia</taxon>
        <taxon>Lachnospirales</taxon>
        <taxon>Lachnospiraceae</taxon>
        <taxon>Anaerobutyricum</taxon>
    </lineage>
</organism>
<proteinExistence type="predicted"/>
<keyword evidence="3" id="KW-1185">Reference proteome</keyword>
<dbReference type="RefSeq" id="WP_209293634.1">
    <property type="nucleotide sequence ID" value="NZ_JAFIQO010000118.1"/>
</dbReference>
<feature type="transmembrane region" description="Helical" evidence="1">
    <location>
        <begin position="94"/>
        <end position="119"/>
    </location>
</feature>
<evidence type="ECO:0000313" key="2">
    <source>
        <dbReference type="EMBL" id="MBP0057570.1"/>
    </source>
</evidence>
<keyword evidence="1" id="KW-0472">Membrane</keyword>
<protein>
    <recommendedName>
        <fullName evidence="4">SpoOB alpha-helical domain-containing protein</fullName>
    </recommendedName>
</protein>
<sequence length="303" mass="35401">MNFYILGKCVYYIFILTSIIFPLQAFYKYFPRKGTSQKNLCIAYGCYAVFLFAMFFVSNYVVVSVISFIIFPIWTLNNILFLEGTRGFRASLTVIFYIFALLSESFTGMLVGVMSLLFPKWNLISLYIGRNGSDFSLIVTTAIDIIVFFFASRFMEKALGKYMHLINTKLILLLGLPVIIIIFIINVLCVMPSAKYCIIAFMISVPLFAIVHWKVFRHGTQLLQEQEQIHMEEKKRLMIVKQENAHYRQMNEEFEKLRKWNHDIKNHLLILSQLAKKEEYDKVIEYIEIMQKETVGQNKAKGE</sequence>